<dbReference type="InterPro" id="IPR009003">
    <property type="entry name" value="Peptidase_S1_PA"/>
</dbReference>
<dbReference type="STRING" id="1230458.C484_02394"/>
<dbReference type="Pfam" id="PF13180">
    <property type="entry name" value="PDZ_2"/>
    <property type="match status" value="1"/>
</dbReference>
<dbReference type="RefSeq" id="WP_006824380.1">
    <property type="nucleotide sequence ID" value="NZ_AOIL01000012.1"/>
</dbReference>
<keyword evidence="3" id="KW-0378">Hydrolase</keyword>
<dbReference type="GO" id="GO:0006508">
    <property type="term" value="P:proteolysis"/>
    <property type="evidence" value="ECO:0007669"/>
    <property type="project" value="UniProtKB-KW"/>
</dbReference>
<dbReference type="GO" id="GO:0004252">
    <property type="term" value="F:serine-type endopeptidase activity"/>
    <property type="evidence" value="ECO:0007669"/>
    <property type="project" value="InterPro"/>
</dbReference>
<dbReference type="InterPro" id="IPR001478">
    <property type="entry name" value="PDZ"/>
</dbReference>
<keyword evidence="8" id="KW-1185">Reference proteome</keyword>
<evidence type="ECO:0000256" key="3">
    <source>
        <dbReference type="ARBA" id="ARBA00022801"/>
    </source>
</evidence>
<evidence type="ECO:0000256" key="2">
    <source>
        <dbReference type="ARBA" id="ARBA00022670"/>
    </source>
</evidence>
<evidence type="ECO:0000256" key="4">
    <source>
        <dbReference type="SAM" id="MobiDB-lite"/>
    </source>
</evidence>
<organism evidence="7 8">
    <name type="scientific">Natrialba taiwanensis DSM 12281</name>
    <dbReference type="NCBI Taxonomy" id="1230458"/>
    <lineage>
        <taxon>Archaea</taxon>
        <taxon>Methanobacteriati</taxon>
        <taxon>Methanobacteriota</taxon>
        <taxon>Stenosarchaea group</taxon>
        <taxon>Halobacteria</taxon>
        <taxon>Halobacteriales</taxon>
        <taxon>Natrialbaceae</taxon>
        <taxon>Natrialba</taxon>
    </lineage>
</organism>
<dbReference type="InterPro" id="IPR051201">
    <property type="entry name" value="Chloro_Bact_Ser_Proteases"/>
</dbReference>
<dbReference type="Proteomes" id="UP000011648">
    <property type="component" value="Unassembled WGS sequence"/>
</dbReference>
<dbReference type="OrthoDB" id="350578at2157"/>
<dbReference type="PATRIC" id="fig|1230458.4.peg.469"/>
<keyword evidence="5" id="KW-0812">Transmembrane</keyword>
<dbReference type="PANTHER" id="PTHR43343:SF3">
    <property type="entry name" value="PROTEASE DO-LIKE 8, CHLOROPLASTIC"/>
    <property type="match status" value="1"/>
</dbReference>
<dbReference type="InterPro" id="IPR006311">
    <property type="entry name" value="TAT_signal"/>
</dbReference>
<dbReference type="PROSITE" id="PS51318">
    <property type="entry name" value="TAT"/>
    <property type="match status" value="1"/>
</dbReference>
<name>M0ABN4_9EURY</name>
<feature type="transmembrane region" description="Helical" evidence="5">
    <location>
        <begin position="21"/>
        <end position="39"/>
    </location>
</feature>
<dbReference type="Gene3D" id="2.30.42.10">
    <property type="match status" value="1"/>
</dbReference>
<feature type="compositionally biased region" description="Low complexity" evidence="4">
    <location>
        <begin position="45"/>
        <end position="60"/>
    </location>
</feature>
<dbReference type="SUPFAM" id="SSF50156">
    <property type="entry name" value="PDZ domain-like"/>
    <property type="match status" value="1"/>
</dbReference>
<protein>
    <submittedName>
        <fullName evidence="7">Peptidase S1 and S6 chymotrypsin/Hap</fullName>
    </submittedName>
</protein>
<dbReference type="Pfam" id="PF13365">
    <property type="entry name" value="Trypsin_2"/>
    <property type="match status" value="1"/>
</dbReference>
<dbReference type="AlphaFoldDB" id="M0ABN4"/>
<accession>M0ABN4</accession>
<keyword evidence="2" id="KW-0645">Protease</keyword>
<feature type="domain" description="PDZ" evidence="6">
    <location>
        <begin position="266"/>
        <end position="370"/>
    </location>
</feature>
<dbReference type="InterPro" id="IPR001940">
    <property type="entry name" value="Peptidase_S1C"/>
</dbReference>
<dbReference type="Gene3D" id="2.40.10.10">
    <property type="entry name" value="Trypsin-like serine proteases"/>
    <property type="match status" value="2"/>
</dbReference>
<dbReference type="InterPro" id="IPR043504">
    <property type="entry name" value="Peptidase_S1_PA_chymotrypsin"/>
</dbReference>
<keyword evidence="5" id="KW-0472">Membrane</keyword>
<gene>
    <name evidence="7" type="ORF">C484_02394</name>
</gene>
<dbReference type="PANTHER" id="PTHR43343">
    <property type="entry name" value="PEPTIDASE S12"/>
    <property type="match status" value="1"/>
</dbReference>
<dbReference type="SUPFAM" id="SSF50494">
    <property type="entry name" value="Trypsin-like serine proteases"/>
    <property type="match status" value="1"/>
</dbReference>
<keyword evidence="5" id="KW-1133">Transmembrane helix</keyword>
<comment type="caution">
    <text evidence="7">The sequence shown here is derived from an EMBL/GenBank/DDBJ whole genome shotgun (WGS) entry which is preliminary data.</text>
</comment>
<sequence length="387" mass="40323">MQRERERERALPRRQFLRTQAGLVGTVALIGGGTTTVLAQDSENESGSETGSDSGTESESPYTEIYDESIDDVVLVVVGGTGDGTETENQQGGLGSGFVVDDHVITNAHVVGEASDVELQFRDEQWRTGSVVGADPHSDIAVIEVDDFPDIVNGLSFADDDPVIGQEVLTLGNPLGLDASVSQGLVSGIDRSLPSPTGFAIPAAIQTDAPVNPGNSGGPLVTLDGDVLGIVFAGASQTIGFAISALLAERVVPQLIDTGTYEHAYMGVGVLPVGPQIAEANDLDEPRGVLVAETVPDSPADGVLEPVSEETTVDGTPVPVGGDVIVAIEGEPIPNEDRLSTVLALDTSPGDTIEIEIIRDGDHQTVDLTLEERPEQEMQTPTPPEPP</sequence>
<proteinExistence type="inferred from homology"/>
<evidence type="ECO:0000313" key="8">
    <source>
        <dbReference type="Proteomes" id="UP000011648"/>
    </source>
</evidence>
<dbReference type="PRINTS" id="PR00834">
    <property type="entry name" value="PROTEASES2C"/>
</dbReference>
<evidence type="ECO:0000256" key="1">
    <source>
        <dbReference type="ARBA" id="ARBA00010541"/>
    </source>
</evidence>
<dbReference type="EMBL" id="AOIL01000012">
    <property type="protein sequence ID" value="ELY95806.1"/>
    <property type="molecule type" value="Genomic_DNA"/>
</dbReference>
<evidence type="ECO:0000313" key="7">
    <source>
        <dbReference type="EMBL" id="ELY95806.1"/>
    </source>
</evidence>
<dbReference type="InterPro" id="IPR036034">
    <property type="entry name" value="PDZ_sf"/>
</dbReference>
<evidence type="ECO:0000256" key="5">
    <source>
        <dbReference type="SAM" id="Phobius"/>
    </source>
</evidence>
<comment type="similarity">
    <text evidence="1">Belongs to the peptidase S1C family.</text>
</comment>
<evidence type="ECO:0000259" key="6">
    <source>
        <dbReference type="Pfam" id="PF13180"/>
    </source>
</evidence>
<reference evidence="7 8" key="1">
    <citation type="journal article" date="2014" name="PLoS Genet.">
        <title>Phylogenetically driven sequencing of extremely halophilic archaea reveals strategies for static and dynamic osmo-response.</title>
        <authorList>
            <person name="Becker E.A."/>
            <person name="Seitzer P.M."/>
            <person name="Tritt A."/>
            <person name="Larsen D."/>
            <person name="Krusor M."/>
            <person name="Yao A.I."/>
            <person name="Wu D."/>
            <person name="Madern D."/>
            <person name="Eisen J.A."/>
            <person name="Darling A.E."/>
            <person name="Facciotti M.T."/>
        </authorList>
    </citation>
    <scope>NUCLEOTIDE SEQUENCE [LARGE SCALE GENOMIC DNA]</scope>
    <source>
        <strain evidence="7 8">DSM 12281</strain>
    </source>
</reference>
<feature type="region of interest" description="Disordered" evidence="4">
    <location>
        <begin position="35"/>
        <end position="64"/>
    </location>
</feature>